<organism evidence="2 3">
    <name type="scientific">Exiguobacterium sibiricum (strain DSM 17290 / CCUG 55495 / CIP 109462 / JCM 13490 / 255-15)</name>
    <dbReference type="NCBI Taxonomy" id="262543"/>
    <lineage>
        <taxon>Bacteria</taxon>
        <taxon>Bacillati</taxon>
        <taxon>Bacillota</taxon>
        <taxon>Bacilli</taxon>
        <taxon>Bacillales</taxon>
        <taxon>Bacillales Family XII. Incertae Sedis</taxon>
        <taxon>Exiguobacterium</taxon>
    </lineage>
</organism>
<evidence type="ECO:0000313" key="3">
    <source>
        <dbReference type="Proteomes" id="UP000001681"/>
    </source>
</evidence>
<reference evidence="2 3" key="1">
    <citation type="journal article" date="2006" name="Extremophiles">
        <title>Characterization of Exiguobacterium isolates from the Siberian permafrost. Description of Exiguobacterium sibiricum sp. nov.</title>
        <authorList>
            <person name="Rodrigues D.F."/>
            <person name="Goris J."/>
            <person name="Vishnivetskaya T."/>
            <person name="Gilichinsky D."/>
            <person name="Thomashow M.F."/>
            <person name="Tiedje J.M."/>
        </authorList>
    </citation>
    <scope>NUCLEOTIDE SEQUENCE [LARGE SCALE GENOMIC DNA]</scope>
    <source>
        <strain evidence="3">DSM 17290 / CIP 109462 / JCM 13490 / 255-15</strain>
    </source>
</reference>
<dbReference type="OrthoDB" id="2351740at2"/>
<evidence type="ECO:0000256" key="1">
    <source>
        <dbReference type="SAM" id="Coils"/>
    </source>
</evidence>
<keyword evidence="3" id="KW-1185">Reference proteome</keyword>
<accession>B1YEG8</accession>
<dbReference type="STRING" id="262543.Exig_2688"/>
<reference evidence="2 3" key="2">
    <citation type="journal article" date="2008" name="BMC Genomics">
        <title>Architecture of thermal adaptation in an Exiguobacterium sibiricum strain isolated from 3 million year old permafrost: a genome and transcriptome approach.</title>
        <authorList>
            <person name="Rodrigues D.F."/>
            <person name="Ivanova N."/>
            <person name="He Z."/>
            <person name="Huebner M."/>
            <person name="Zhou J."/>
            <person name="Tiedje J.M."/>
        </authorList>
    </citation>
    <scope>NUCLEOTIDE SEQUENCE [LARGE SCALE GENOMIC DNA]</scope>
    <source>
        <strain evidence="3">DSM 17290 / CIP 109462 / JCM 13490 / 255-15</strain>
    </source>
</reference>
<dbReference type="KEGG" id="esi:Exig_2688"/>
<dbReference type="RefSeq" id="WP_012371552.1">
    <property type="nucleotide sequence ID" value="NC_010556.1"/>
</dbReference>
<keyword evidence="1" id="KW-0175">Coiled coil</keyword>
<reference evidence="3" key="3">
    <citation type="submission" date="2008-04" db="EMBL/GenBank/DDBJ databases">
        <title>Complete sequence of chromosome of Exiguobacterium sibiricum 255-15.</title>
        <authorList>
            <consortium name="US DOE Joint Genome Institute"/>
            <person name="Copeland A."/>
            <person name="Lucas S."/>
            <person name="Lapidus A."/>
            <person name="Glavina del Rio T."/>
            <person name="Dalin E."/>
            <person name="Tice H."/>
            <person name="Bruce D."/>
            <person name="Goodwin L."/>
            <person name="Pitluck S."/>
            <person name="Kiss H."/>
            <person name="Chertkov O."/>
            <person name="Monk C."/>
            <person name="Brettin T."/>
            <person name="Detter J.C."/>
            <person name="Han C."/>
            <person name="Kuske C.R."/>
            <person name="Schmutz J."/>
            <person name="Larimer F."/>
            <person name="Land M."/>
            <person name="Hauser L."/>
            <person name="Kyrpides N."/>
            <person name="Mikhailova N."/>
            <person name="Vishnivetskaya T."/>
            <person name="Rodrigues D.F."/>
            <person name="Gilichinsky D."/>
            <person name="Tiedje J."/>
            <person name="Richardson P."/>
        </authorList>
    </citation>
    <scope>NUCLEOTIDE SEQUENCE [LARGE SCALE GENOMIC DNA]</scope>
    <source>
        <strain evidence="3">DSM 17290 / CIP 109462 / JCM 13490 / 255-15</strain>
    </source>
</reference>
<dbReference type="Proteomes" id="UP000001681">
    <property type="component" value="Chromosome"/>
</dbReference>
<evidence type="ECO:0000313" key="2">
    <source>
        <dbReference type="EMBL" id="ACB62136.1"/>
    </source>
</evidence>
<dbReference type="EMBL" id="CP001022">
    <property type="protein sequence ID" value="ACB62136.1"/>
    <property type="molecule type" value="Genomic_DNA"/>
</dbReference>
<gene>
    <name evidence="2" type="ordered locus">Exig_2688</name>
</gene>
<dbReference type="HOGENOM" id="CLU_854554_0_0_9"/>
<sequence length="314" mass="35836">MKLEEFAQEEIERVDINQLTMWLEKQSLSKRNYKKLLEDFQAIVVMQQAGFYEQADERFAQWKNNPVPIEMYRYRMAIAARAGGKMLAKKRFMMLPDMAKNHNYMKPWKKQLQFSPWMMAGAAAVVALVIGLTQIDFSGDTQAEAVKQKKNEQKITALSKEVKMLKQDNGQLTGEVKKQKAEVVKAKQSAPLKLELKEAKAALDAKRYSDVDQLLSKEVLRNPETASTAAFYQLKAKHRSYKSIPKNYTAYIEAYPKSSHVPAVLWMKAFREQALGQVAYKETLKKLASLKKDPAATAAQDVLSGKRTLNDQDF</sequence>
<proteinExistence type="predicted"/>
<dbReference type="AlphaFoldDB" id="B1YEG8"/>
<name>B1YEG8_EXIS2</name>
<feature type="coiled-coil region" evidence="1">
    <location>
        <begin position="148"/>
        <end position="182"/>
    </location>
</feature>
<protein>
    <submittedName>
        <fullName evidence="2">Uncharacterized protein</fullName>
    </submittedName>
</protein>